<evidence type="ECO:0000313" key="1">
    <source>
        <dbReference type="EMBL" id="RAQ96593.1"/>
    </source>
</evidence>
<reference evidence="1 2" key="1">
    <citation type="submission" date="2016-08" db="EMBL/GenBank/DDBJ databases">
        <title>Analysis of Carbohydrate Active Enzymes in Thermogemmatispora T81 Reveals Carbohydrate Degradation Ability.</title>
        <authorList>
            <person name="Tomazini A."/>
            <person name="Lal S."/>
            <person name="Stott M."/>
            <person name="Henrissat B."/>
            <person name="Polikarpov I."/>
            <person name="Sparling R."/>
            <person name="Levin D.B."/>
        </authorList>
    </citation>
    <scope>NUCLEOTIDE SEQUENCE [LARGE SCALE GENOMIC DNA]</scope>
    <source>
        <strain evidence="1 2">T81</strain>
    </source>
</reference>
<proteinExistence type="predicted"/>
<dbReference type="Proteomes" id="UP000248706">
    <property type="component" value="Unassembled WGS sequence"/>
</dbReference>
<evidence type="ECO:0000313" key="2">
    <source>
        <dbReference type="Proteomes" id="UP000248706"/>
    </source>
</evidence>
<sequence>MMPSPEQQELHRIRRRDRAVTDESWIRNFLQRAPVGVLATIEGEQPFLNSNLFVYDEAAHAIYIHTAASGRTRRNIEGSERVCFTVYEMGRLLPAKTALGFSVEYASVVVFGQGAIIQDRERARAALHLLLKKYAPHLEPGRDYRAVNDEELQHTSVYEIRITAWSGKKKEAASDFAGAYYYGDEQQARWQS</sequence>
<protein>
    <recommendedName>
        <fullName evidence="3">Pyridoxamine 5'-phosphate oxidase family protein</fullName>
    </recommendedName>
</protein>
<dbReference type="Gene3D" id="2.30.110.10">
    <property type="entry name" value="Electron Transport, Fmn-binding Protein, Chain A"/>
    <property type="match status" value="1"/>
</dbReference>
<dbReference type="OrthoDB" id="116031at2"/>
<dbReference type="PANTHER" id="PTHR34071">
    <property type="entry name" value="5-NITROIMIDAZOLE ANTIBIOTICS RESISTANCE PROTEIN, NIMA-FAMILY-RELATED PROTEIN-RELATED"/>
    <property type="match status" value="1"/>
</dbReference>
<dbReference type="PANTHER" id="PTHR34071:SF2">
    <property type="entry name" value="FLAVIN-NUCLEOTIDE-BINDING PROTEIN"/>
    <property type="match status" value="1"/>
</dbReference>
<dbReference type="AlphaFoldDB" id="A0A328VLU0"/>
<accession>A0A328VLU0</accession>
<evidence type="ECO:0008006" key="3">
    <source>
        <dbReference type="Google" id="ProtNLM"/>
    </source>
</evidence>
<gene>
    <name evidence="1" type="ORF">A4R35_13685</name>
</gene>
<dbReference type="InterPro" id="IPR024747">
    <property type="entry name" value="Pyridox_Oxase-rel"/>
</dbReference>
<name>A0A328VLU0_9CHLR</name>
<keyword evidence="2" id="KW-1185">Reference proteome</keyword>
<organism evidence="1 2">
    <name type="scientific">Thermogemmatispora tikiterensis</name>
    <dbReference type="NCBI Taxonomy" id="1825093"/>
    <lineage>
        <taxon>Bacteria</taxon>
        <taxon>Bacillati</taxon>
        <taxon>Chloroflexota</taxon>
        <taxon>Ktedonobacteria</taxon>
        <taxon>Thermogemmatisporales</taxon>
        <taxon>Thermogemmatisporaceae</taxon>
        <taxon>Thermogemmatispora</taxon>
    </lineage>
</organism>
<dbReference type="Pfam" id="PF12900">
    <property type="entry name" value="Pyridox_ox_2"/>
    <property type="match status" value="1"/>
</dbReference>
<dbReference type="SUPFAM" id="SSF50475">
    <property type="entry name" value="FMN-binding split barrel"/>
    <property type="match status" value="1"/>
</dbReference>
<dbReference type="EMBL" id="MCIF01000002">
    <property type="protein sequence ID" value="RAQ96593.1"/>
    <property type="molecule type" value="Genomic_DNA"/>
</dbReference>
<comment type="caution">
    <text evidence="1">The sequence shown here is derived from an EMBL/GenBank/DDBJ whole genome shotgun (WGS) entry which is preliminary data.</text>
</comment>
<dbReference type="RefSeq" id="WP_112430291.1">
    <property type="nucleotide sequence ID" value="NZ_MCIF01000002.1"/>
</dbReference>
<dbReference type="InterPro" id="IPR012349">
    <property type="entry name" value="Split_barrel_FMN-bd"/>
</dbReference>